<evidence type="ECO:0000313" key="10">
    <source>
        <dbReference type="Proteomes" id="UP000582182"/>
    </source>
</evidence>
<evidence type="ECO:0000256" key="1">
    <source>
        <dbReference type="ARBA" id="ARBA00001936"/>
    </source>
</evidence>
<evidence type="ECO:0000259" key="8">
    <source>
        <dbReference type="PROSITE" id="PS51462"/>
    </source>
</evidence>
<feature type="compositionally biased region" description="Basic and acidic residues" evidence="7">
    <location>
        <begin position="1"/>
        <end position="10"/>
    </location>
</feature>
<keyword evidence="10" id="KW-1185">Reference proteome</keyword>
<dbReference type="PROSITE" id="PS51462">
    <property type="entry name" value="NUDIX"/>
    <property type="match status" value="1"/>
</dbReference>
<evidence type="ECO:0000256" key="3">
    <source>
        <dbReference type="ARBA" id="ARBA00022723"/>
    </source>
</evidence>
<evidence type="ECO:0000256" key="7">
    <source>
        <dbReference type="SAM" id="MobiDB-lite"/>
    </source>
</evidence>
<name>A0A7L3LZT4_9CHAR</name>
<keyword evidence="3" id="KW-0479">Metal-binding</keyword>
<feature type="domain" description="Nudix hydrolase" evidence="8">
    <location>
        <begin position="1"/>
        <end position="109"/>
    </location>
</feature>
<comment type="caution">
    <text evidence="9">The sequence shown here is derived from an EMBL/GenBank/DDBJ whole genome shotgun (WGS) entry which is preliminary data.</text>
</comment>
<dbReference type="InterPro" id="IPR015797">
    <property type="entry name" value="NUDIX_hydrolase-like_dom_sf"/>
</dbReference>
<organism evidence="9 10">
    <name type="scientific">Turnix velox</name>
    <name type="common">Little buttonquail</name>
    <dbReference type="NCBI Taxonomy" id="2529409"/>
    <lineage>
        <taxon>Eukaryota</taxon>
        <taxon>Metazoa</taxon>
        <taxon>Chordata</taxon>
        <taxon>Craniata</taxon>
        <taxon>Vertebrata</taxon>
        <taxon>Euteleostomi</taxon>
        <taxon>Archelosauria</taxon>
        <taxon>Archosauria</taxon>
        <taxon>Dinosauria</taxon>
        <taxon>Saurischia</taxon>
        <taxon>Theropoda</taxon>
        <taxon>Coelurosauria</taxon>
        <taxon>Aves</taxon>
        <taxon>Neognathae</taxon>
        <taxon>Neoaves</taxon>
        <taxon>Charadriiformes</taxon>
        <taxon>Turnicidae</taxon>
        <taxon>Turnix</taxon>
    </lineage>
</organism>
<dbReference type="InterPro" id="IPR045121">
    <property type="entry name" value="CoAse"/>
</dbReference>
<evidence type="ECO:0000313" key="9">
    <source>
        <dbReference type="EMBL" id="NXU59716.1"/>
    </source>
</evidence>
<comment type="cofactor">
    <cofactor evidence="1">
        <name>Mn(2+)</name>
        <dbReference type="ChEBI" id="CHEBI:29035"/>
    </cofactor>
</comment>
<dbReference type="GO" id="GO:0010945">
    <property type="term" value="F:coenzyme A diphosphatase activity"/>
    <property type="evidence" value="ECO:0007669"/>
    <property type="project" value="InterPro"/>
</dbReference>
<dbReference type="CDD" id="cd03426">
    <property type="entry name" value="NUDIX_CoAse_Nudt7"/>
    <property type="match status" value="1"/>
</dbReference>
<protein>
    <submittedName>
        <fullName evidence="9">NUDT8 protein</fullName>
    </submittedName>
</protein>
<dbReference type="Gene3D" id="3.90.79.10">
    <property type="entry name" value="Nucleoside Triphosphate Pyrophosphohydrolase"/>
    <property type="match status" value="1"/>
</dbReference>
<dbReference type="Proteomes" id="UP000582182">
    <property type="component" value="Unassembled WGS sequence"/>
</dbReference>
<feature type="non-terminal residue" evidence="9">
    <location>
        <position position="1"/>
    </location>
</feature>
<proteinExistence type="predicted"/>
<evidence type="ECO:0000256" key="2">
    <source>
        <dbReference type="ARBA" id="ARBA00001946"/>
    </source>
</evidence>
<dbReference type="OrthoDB" id="10262892at2759"/>
<feature type="non-terminal residue" evidence="9">
    <location>
        <position position="142"/>
    </location>
</feature>
<evidence type="ECO:0000256" key="5">
    <source>
        <dbReference type="ARBA" id="ARBA00022842"/>
    </source>
</evidence>
<feature type="region of interest" description="Disordered" evidence="7">
    <location>
        <begin position="1"/>
        <end position="21"/>
    </location>
</feature>
<dbReference type="InterPro" id="IPR000086">
    <property type="entry name" value="NUDIX_hydrolase_dom"/>
</dbReference>
<dbReference type="PANTHER" id="PTHR12992">
    <property type="entry name" value="NUDIX HYDROLASE"/>
    <property type="match status" value="1"/>
</dbReference>
<accession>A0A7L3LZT4</accession>
<dbReference type="PANTHER" id="PTHR12992:SF11">
    <property type="entry name" value="MITOCHONDRIAL COENZYME A DIPHOSPHATASE NUDT8"/>
    <property type="match status" value="1"/>
</dbReference>
<comment type="cofactor">
    <cofactor evidence="2">
        <name>Mg(2+)</name>
        <dbReference type="ChEBI" id="CHEBI:18420"/>
    </cofactor>
</comment>
<reference evidence="9 10" key="1">
    <citation type="submission" date="2019-09" db="EMBL/GenBank/DDBJ databases">
        <title>Bird 10,000 Genomes (B10K) Project - Family phase.</title>
        <authorList>
            <person name="Zhang G."/>
        </authorList>
    </citation>
    <scope>NUCLEOTIDE SEQUENCE [LARGE SCALE GENOMIC DNA]</scope>
    <source>
        <strain evidence="9">B10K-DU-029-46</strain>
    </source>
</reference>
<dbReference type="AlphaFoldDB" id="A0A7L3LZT4"/>
<dbReference type="GO" id="GO:0046872">
    <property type="term" value="F:metal ion binding"/>
    <property type="evidence" value="ECO:0007669"/>
    <property type="project" value="UniProtKB-KW"/>
</dbReference>
<evidence type="ECO:0000256" key="4">
    <source>
        <dbReference type="ARBA" id="ARBA00022801"/>
    </source>
</evidence>
<sequence length="142" mass="15594">SFPGGRRDPADGGDAVATALRETREELGVTLGPPSVWGQLRMLPDRQGQLVAPVVANLGPLEELRLKPNPDEASETHNAVEEVFTLPLEHLLKEENQGYTHFRTPAGYSYTLPVFLHGPHRIWGLTAIVTELTLQLLAPGHY</sequence>
<dbReference type="SUPFAM" id="SSF55811">
    <property type="entry name" value="Nudix"/>
    <property type="match status" value="1"/>
</dbReference>
<dbReference type="EMBL" id="VZTY01035504">
    <property type="protein sequence ID" value="NXU59716.1"/>
    <property type="molecule type" value="Genomic_DNA"/>
</dbReference>
<evidence type="ECO:0000256" key="6">
    <source>
        <dbReference type="ARBA" id="ARBA00023211"/>
    </source>
</evidence>
<gene>
    <name evidence="9" type="primary">Nudt8</name>
    <name evidence="9" type="ORF">TURVEL_R06681</name>
</gene>
<keyword evidence="4" id="KW-0378">Hydrolase</keyword>
<keyword evidence="5" id="KW-0460">Magnesium</keyword>
<keyword evidence="6" id="KW-0464">Manganese</keyword>